<comment type="caution">
    <text evidence="1">The sequence shown here is derived from an EMBL/GenBank/DDBJ whole genome shotgun (WGS) entry which is preliminary data.</text>
</comment>
<accession>A0A508TLS9</accession>
<gene>
    <name evidence="1" type="ORF">CI1B_58220</name>
</gene>
<reference evidence="1" key="1">
    <citation type="submission" date="2019-02" db="EMBL/GenBank/DDBJ databases">
        <authorList>
            <person name="Pothier F.J."/>
        </authorList>
    </citation>
    <scope>NUCLEOTIDE SEQUENCE</scope>
    <source>
        <strain evidence="1">CI-1B</strain>
    </source>
</reference>
<organism evidence="1 2">
    <name type="scientific">Bradyrhizobium ivorense</name>
    <dbReference type="NCBI Taxonomy" id="2511166"/>
    <lineage>
        <taxon>Bacteria</taxon>
        <taxon>Pseudomonadati</taxon>
        <taxon>Pseudomonadota</taxon>
        <taxon>Alphaproteobacteria</taxon>
        <taxon>Hyphomicrobiales</taxon>
        <taxon>Nitrobacteraceae</taxon>
        <taxon>Bradyrhizobium</taxon>
    </lineage>
</organism>
<dbReference type="AlphaFoldDB" id="A0A508TLS9"/>
<sequence length="228" mass="25963">MHHLLSSVAVFQHKVCTITMTVYDSLSIVDQFEERTDNRTAVKRACDVMLRYLMELKRPLPDVAAQSVKIAREYCAGSRGIQSLHDEDKRISNFLRNASARSNGTVSVVRATGALVRLLQEPTWGGGASEALSNFLNWVDEFEQDHTMFKRLLEGAFPIPVPLVFFDVVDPRPSCKWTLTKYNDHEASLLPLELQDKFFIDRLTDGERSDVEAFKKLLVDLENEFEPI</sequence>
<protein>
    <submittedName>
        <fullName evidence="1">Uncharacterized protein</fullName>
    </submittedName>
</protein>
<proteinExistence type="predicted"/>
<dbReference type="Proteomes" id="UP000328092">
    <property type="component" value="Unassembled WGS sequence"/>
</dbReference>
<dbReference type="EMBL" id="CAADFC020000023">
    <property type="protein sequence ID" value="VIO75320.1"/>
    <property type="molecule type" value="Genomic_DNA"/>
</dbReference>
<evidence type="ECO:0000313" key="2">
    <source>
        <dbReference type="Proteomes" id="UP000328092"/>
    </source>
</evidence>
<name>A0A508TLS9_9BRAD</name>
<evidence type="ECO:0000313" key="1">
    <source>
        <dbReference type="EMBL" id="VIO75320.1"/>
    </source>
</evidence>
<keyword evidence="2" id="KW-1185">Reference proteome</keyword>